<evidence type="ECO:0000313" key="2">
    <source>
        <dbReference type="Proteomes" id="UP000005413"/>
    </source>
</evidence>
<name>G5JGP4_9STAP</name>
<keyword evidence="2" id="KW-1185">Reference proteome</keyword>
<sequence>MFYLIGTSSSFESIYFRRAKCINTKMTETFK</sequence>
<organism evidence="1 2">
    <name type="scientific">Staphylococcus simiae CCM 7213 = CCUG 51256</name>
    <dbReference type="NCBI Taxonomy" id="911238"/>
    <lineage>
        <taxon>Bacteria</taxon>
        <taxon>Bacillati</taxon>
        <taxon>Bacillota</taxon>
        <taxon>Bacilli</taxon>
        <taxon>Bacillales</taxon>
        <taxon>Staphylococcaceae</taxon>
        <taxon>Staphylococcus</taxon>
    </lineage>
</organism>
<dbReference type="Proteomes" id="UP000005413">
    <property type="component" value="Unassembled WGS sequence"/>
</dbReference>
<proteinExistence type="predicted"/>
<evidence type="ECO:0000313" key="1">
    <source>
        <dbReference type="EMBL" id="EHJ08642.1"/>
    </source>
</evidence>
<dbReference type="AlphaFoldDB" id="G5JGP4"/>
<accession>G5JGP4</accession>
<gene>
    <name evidence="1" type="ORF">SS7213T_03075</name>
</gene>
<reference evidence="1 2" key="1">
    <citation type="journal article" date="2012" name="BMC Genomics">
        <title>Comparative genomic analysis of the genus Staphylococcus including Staphylococcus aureus and its newly described sister species Staphylococcus simiae.</title>
        <authorList>
            <person name="Suzuki H."/>
            <person name="Lefebure T."/>
            <person name="Pavinski Bitar P."/>
            <person name="Stanhope M.J."/>
        </authorList>
    </citation>
    <scope>NUCLEOTIDE SEQUENCE [LARGE SCALE GENOMIC DNA]</scope>
    <source>
        <strain evidence="1 2">CCM 7213</strain>
    </source>
</reference>
<comment type="caution">
    <text evidence="1">The sequence shown here is derived from an EMBL/GenBank/DDBJ whole genome shotgun (WGS) entry which is preliminary data.</text>
</comment>
<dbReference type="EMBL" id="AEUN01000178">
    <property type="protein sequence ID" value="EHJ08642.1"/>
    <property type="molecule type" value="Genomic_DNA"/>
</dbReference>
<protein>
    <submittedName>
        <fullName evidence="1">Uncharacterized protein</fullName>
    </submittedName>
</protein>